<evidence type="ECO:0000313" key="3">
    <source>
        <dbReference type="EMBL" id="CCC69773.1"/>
    </source>
</evidence>
<dbReference type="HOGENOM" id="CLU_041820_0_0_1"/>
<dbReference type="GO" id="GO:0044774">
    <property type="term" value="P:mitotic DNA integrity checkpoint signaling"/>
    <property type="evidence" value="ECO:0007669"/>
    <property type="project" value="EnsemblFungi"/>
</dbReference>
<feature type="domain" description="BUB1 N-terminal" evidence="2">
    <location>
        <begin position="77"/>
        <end position="247"/>
    </location>
</feature>
<dbReference type="OrthoDB" id="248495at2759"/>
<reference evidence="3 4" key="1">
    <citation type="journal article" date="2011" name="Proc. Natl. Acad. Sci. U.S.A.">
        <title>Evolutionary erosion of yeast sex chromosomes by mating-type switching accidents.</title>
        <authorList>
            <person name="Gordon J.L."/>
            <person name="Armisen D."/>
            <person name="Proux-Wera E."/>
            <person name="Oheigeartaigh S.S."/>
            <person name="Byrne K.P."/>
            <person name="Wolfe K.H."/>
        </authorList>
    </citation>
    <scope>NUCLEOTIDE SEQUENCE [LARGE SCALE GENOMIC DNA]</scope>
    <source>
        <strain evidence="4">ATCC 76901 / BCRC 22586 / CBS 4309 / NBRC 1992 / NRRL Y-12630</strain>
    </source>
</reference>
<dbReference type="Proteomes" id="UP000001640">
    <property type="component" value="Chromosome 4"/>
</dbReference>
<sequence length="424" mass="49644">MKISRGYNKRGRNQWLQSRIYNMYDNKSKRSLTPIDFESIENEKENVLPLRAGRSARGLTEALQQSATTKCQIRANFERRLIDDLGNMADPLELYLEYIDWISLAYPQSGTTKKNGLLDIVERCLIHFKDNEQYKNDARYLKIWLWYNELFFANERREQRDIFIFLLRMSIGFKLTKFYQAFSDLLVDMKRYDEAYQVLKRGIENQATPVNEMLDSLQNFEDQILEKRINIDDNFSIEEQFSEATAPLILGRQRSEIITPDQQPTENDNDTSESSKNEKMSIFMDSQSQGSSKLYFYNDEESQFMDLKSNKTKENKIAPVALEANTNIGILSQGIRPSIPVEKAIVFKDEIGRADPVYEIVEELGRKPERIECNFKLIYPNKIEEYSIEEILARSRGIYHKMETSGRIPSEDVEDFHPAKRIKT</sequence>
<dbReference type="FunCoup" id="G0VDY3">
    <property type="interactions" value="794"/>
</dbReference>
<gene>
    <name evidence="3" type="primary">NCAS0D01920</name>
    <name evidence="3" type="ordered locus">NCAS_0D01920</name>
</gene>
<dbReference type="KEGG" id="ncs:NCAS_0D01920"/>
<dbReference type="eggNOG" id="KOG1166">
    <property type="taxonomic scope" value="Eukaryota"/>
</dbReference>
<dbReference type="Gene3D" id="1.25.40.930">
    <property type="match status" value="1"/>
</dbReference>
<name>G0VDY3_NAUCA</name>
<dbReference type="Pfam" id="PF08311">
    <property type="entry name" value="Mad3_BUB1_I"/>
    <property type="match status" value="1"/>
</dbReference>
<dbReference type="InterPro" id="IPR013212">
    <property type="entry name" value="Mad3/Bub1_I"/>
</dbReference>
<dbReference type="GO" id="GO:1902499">
    <property type="term" value="P:positive regulation of protein autoubiquitination"/>
    <property type="evidence" value="ECO:0007669"/>
    <property type="project" value="EnsemblFungi"/>
</dbReference>
<dbReference type="Pfam" id="PF08171">
    <property type="entry name" value="Mad3_BUB1_II"/>
    <property type="match status" value="1"/>
</dbReference>
<evidence type="ECO:0000256" key="1">
    <source>
        <dbReference type="SAM" id="MobiDB-lite"/>
    </source>
</evidence>
<dbReference type="SMART" id="SM00777">
    <property type="entry name" value="Mad3_BUB1_I"/>
    <property type="match status" value="1"/>
</dbReference>
<dbReference type="GeneID" id="96903380"/>
<feature type="region of interest" description="Disordered" evidence="1">
    <location>
        <begin position="253"/>
        <end position="279"/>
    </location>
</feature>
<dbReference type="AlphaFoldDB" id="G0VDY3"/>
<dbReference type="EMBL" id="HE576755">
    <property type="protein sequence ID" value="CCC69773.1"/>
    <property type="molecule type" value="Genomic_DNA"/>
</dbReference>
<dbReference type="OMA" id="NSFMESR"/>
<dbReference type="PANTHER" id="PTHR14030:SF4">
    <property type="entry name" value="BUB1 KINASE, ISOFORM A-RELATED"/>
    <property type="match status" value="1"/>
</dbReference>
<proteinExistence type="predicted"/>
<dbReference type="Gene3D" id="6.10.20.170">
    <property type="match status" value="1"/>
</dbReference>
<dbReference type="InterPro" id="IPR012572">
    <property type="entry name" value="Mad3/Bub1_II"/>
</dbReference>
<evidence type="ECO:0000313" key="4">
    <source>
        <dbReference type="Proteomes" id="UP000001640"/>
    </source>
</evidence>
<dbReference type="PROSITE" id="PS51489">
    <property type="entry name" value="BUB1_N"/>
    <property type="match status" value="1"/>
</dbReference>
<protein>
    <recommendedName>
        <fullName evidence="2">BUB1 N-terminal domain-containing protein</fullName>
    </recommendedName>
</protein>
<evidence type="ECO:0000259" key="2">
    <source>
        <dbReference type="PROSITE" id="PS51489"/>
    </source>
</evidence>
<dbReference type="InParanoid" id="G0VDY3"/>
<dbReference type="GO" id="GO:0033597">
    <property type="term" value="C:mitotic checkpoint complex"/>
    <property type="evidence" value="ECO:0007669"/>
    <property type="project" value="EnsemblFungi"/>
</dbReference>
<dbReference type="RefSeq" id="XP_003676135.1">
    <property type="nucleotide sequence ID" value="XM_003676087.1"/>
</dbReference>
<dbReference type="GO" id="GO:0032837">
    <property type="term" value="P:distributive segregation"/>
    <property type="evidence" value="ECO:0007669"/>
    <property type="project" value="EnsemblFungi"/>
</dbReference>
<dbReference type="InterPro" id="IPR015661">
    <property type="entry name" value="Bub1/Mad3"/>
</dbReference>
<dbReference type="STRING" id="1064592.G0VDY3"/>
<dbReference type="GO" id="GO:0051754">
    <property type="term" value="P:meiotic sister chromatid cohesion, centromeric"/>
    <property type="evidence" value="ECO:0007669"/>
    <property type="project" value="TreeGrafter"/>
</dbReference>
<reference key="2">
    <citation type="submission" date="2011-08" db="EMBL/GenBank/DDBJ databases">
        <title>Genome sequence of Naumovozyma castellii.</title>
        <authorList>
            <person name="Gordon J.L."/>
            <person name="Armisen D."/>
            <person name="Proux-Wera E."/>
            <person name="OhEigeartaigh S.S."/>
            <person name="Byrne K.P."/>
            <person name="Wolfe K.H."/>
        </authorList>
    </citation>
    <scope>NUCLEOTIDE SEQUENCE</scope>
    <source>
        <strain>Type strain:CBS 4309</strain>
    </source>
</reference>
<dbReference type="Gene3D" id="1.20.58.2070">
    <property type="match status" value="1"/>
</dbReference>
<organism evidence="3 4">
    <name type="scientific">Naumovozyma castellii</name>
    <name type="common">Yeast</name>
    <name type="synonym">Saccharomyces castellii</name>
    <dbReference type="NCBI Taxonomy" id="27288"/>
    <lineage>
        <taxon>Eukaryota</taxon>
        <taxon>Fungi</taxon>
        <taxon>Dikarya</taxon>
        <taxon>Ascomycota</taxon>
        <taxon>Saccharomycotina</taxon>
        <taxon>Saccharomycetes</taxon>
        <taxon>Saccharomycetales</taxon>
        <taxon>Saccharomycetaceae</taxon>
        <taxon>Naumovozyma</taxon>
    </lineage>
</organism>
<accession>G0VDY3</accession>
<dbReference type="PANTHER" id="PTHR14030">
    <property type="entry name" value="MITOTIC CHECKPOINT SERINE/THREONINE-PROTEIN KINASE BUB1"/>
    <property type="match status" value="1"/>
</dbReference>
<dbReference type="GO" id="GO:0007094">
    <property type="term" value="P:mitotic spindle assembly checkpoint signaling"/>
    <property type="evidence" value="ECO:0007669"/>
    <property type="project" value="EnsemblFungi"/>
</dbReference>
<keyword evidence="4" id="KW-1185">Reference proteome</keyword>